<organism evidence="1 2">
    <name type="scientific">Massarina eburnea CBS 473.64</name>
    <dbReference type="NCBI Taxonomy" id="1395130"/>
    <lineage>
        <taxon>Eukaryota</taxon>
        <taxon>Fungi</taxon>
        <taxon>Dikarya</taxon>
        <taxon>Ascomycota</taxon>
        <taxon>Pezizomycotina</taxon>
        <taxon>Dothideomycetes</taxon>
        <taxon>Pleosporomycetidae</taxon>
        <taxon>Pleosporales</taxon>
        <taxon>Massarineae</taxon>
        <taxon>Massarinaceae</taxon>
        <taxon>Massarina</taxon>
    </lineage>
</organism>
<gene>
    <name evidence="1" type="ORF">P280DRAFT_335101</name>
</gene>
<dbReference type="EMBL" id="MU006867">
    <property type="protein sequence ID" value="KAF2634103.1"/>
    <property type="molecule type" value="Genomic_DNA"/>
</dbReference>
<reference evidence="1" key="1">
    <citation type="journal article" date="2020" name="Stud. Mycol.">
        <title>101 Dothideomycetes genomes: a test case for predicting lifestyles and emergence of pathogens.</title>
        <authorList>
            <person name="Haridas S."/>
            <person name="Albert R."/>
            <person name="Binder M."/>
            <person name="Bloem J."/>
            <person name="Labutti K."/>
            <person name="Salamov A."/>
            <person name="Andreopoulos B."/>
            <person name="Baker S."/>
            <person name="Barry K."/>
            <person name="Bills G."/>
            <person name="Bluhm B."/>
            <person name="Cannon C."/>
            <person name="Castanera R."/>
            <person name="Culley D."/>
            <person name="Daum C."/>
            <person name="Ezra D."/>
            <person name="Gonzalez J."/>
            <person name="Henrissat B."/>
            <person name="Kuo A."/>
            <person name="Liang C."/>
            <person name="Lipzen A."/>
            <person name="Lutzoni F."/>
            <person name="Magnuson J."/>
            <person name="Mondo S."/>
            <person name="Nolan M."/>
            <person name="Ohm R."/>
            <person name="Pangilinan J."/>
            <person name="Park H.-J."/>
            <person name="Ramirez L."/>
            <person name="Alfaro M."/>
            <person name="Sun H."/>
            <person name="Tritt A."/>
            <person name="Yoshinaga Y."/>
            <person name="Zwiers L.-H."/>
            <person name="Turgeon B."/>
            <person name="Goodwin S."/>
            <person name="Spatafora J."/>
            <person name="Crous P."/>
            <person name="Grigoriev I."/>
        </authorList>
    </citation>
    <scope>NUCLEOTIDE SEQUENCE</scope>
    <source>
        <strain evidence="1">CBS 473.64</strain>
    </source>
</reference>
<sequence>MAARGWWGVAIASSWDPVVVRMGCQAMWTHSAGYWTVGWLSWAGLPCKIGRGVVACGVRRAAMTAVMDREGQCAWLPQGCRPATPRRPLDGSELAMYVCGKAFQCMLPCHPR</sequence>
<proteinExistence type="predicted"/>
<keyword evidence="2" id="KW-1185">Reference proteome</keyword>
<dbReference type="Proteomes" id="UP000799753">
    <property type="component" value="Unassembled WGS sequence"/>
</dbReference>
<accession>A0A6A6RGJ8</accession>
<evidence type="ECO:0000313" key="1">
    <source>
        <dbReference type="EMBL" id="KAF2634103.1"/>
    </source>
</evidence>
<dbReference type="AlphaFoldDB" id="A0A6A6RGJ8"/>
<protein>
    <submittedName>
        <fullName evidence="1">Uncharacterized protein</fullName>
    </submittedName>
</protein>
<name>A0A6A6RGJ8_9PLEO</name>
<evidence type="ECO:0000313" key="2">
    <source>
        <dbReference type="Proteomes" id="UP000799753"/>
    </source>
</evidence>